<sequence>MNTARRLLAALAGSTPAFAPVSKTFAPDGNTGFGVRHLLAALAGSTPAFTSGAAPEGRTVARRLLSALAGTSTMFTRTAADEYHSRATDPGPSTDPTGHSCESETIAPGPLGEASAKPSSHQDEGRTERAAEPQTSTLIAELMKTIPGTPEHDTLRRATVESFMPKAERYARARIAPREYTAEIDQVVRQAIAQAMDHYVPGETRFDTLALAYIARDLNRHFRETRTMRQDDSPETDRGVYSGRIERKSSARIRDSEERSREKLYAALADSTPGTRDYQELAFMINTILTPQATDIARHYLGPHVPARAVLGVIVNRALQRAIERYAAHQDGQLLDIVAEEIEAEGRRFIERDRDDTWLAEISNQERERDADRNR</sequence>
<evidence type="ECO:0000256" key="2">
    <source>
        <dbReference type="SAM" id="SignalP"/>
    </source>
</evidence>
<feature type="compositionally biased region" description="Basic and acidic residues" evidence="1">
    <location>
        <begin position="120"/>
        <end position="131"/>
    </location>
</feature>
<proteinExistence type="predicted"/>
<accession>A0A6G9YB54</accession>
<gene>
    <name evidence="3" type="ORF">F5544_12345</name>
</gene>
<protein>
    <submittedName>
        <fullName evidence="3">Uncharacterized protein</fullName>
    </submittedName>
</protein>
<reference evidence="3 4" key="1">
    <citation type="journal article" date="2019" name="ACS Chem. Biol.">
        <title>Identification and Mobilization of a Cryptic Antibiotic Biosynthesis Gene Locus from a Human-Pathogenic Nocardia Isolate.</title>
        <authorList>
            <person name="Herisse M."/>
            <person name="Ishida K."/>
            <person name="Porter J.L."/>
            <person name="Howden B."/>
            <person name="Hertweck C."/>
            <person name="Stinear T.P."/>
            <person name="Pidot S.J."/>
        </authorList>
    </citation>
    <scope>NUCLEOTIDE SEQUENCE [LARGE SCALE GENOMIC DNA]</scope>
    <source>
        <strain evidence="3 4">AUSMDU00012717</strain>
    </source>
</reference>
<dbReference type="AlphaFoldDB" id="A0A6G9YB54"/>
<feature type="region of interest" description="Disordered" evidence="1">
    <location>
        <begin position="81"/>
        <end position="136"/>
    </location>
</feature>
<feature type="signal peptide" evidence="2">
    <location>
        <begin position="1"/>
        <end position="19"/>
    </location>
</feature>
<keyword evidence="4" id="KW-1185">Reference proteome</keyword>
<name>A0A6G9YB54_9NOCA</name>
<organism evidence="3 4">
    <name type="scientific">Nocardia arthritidis</name>
    <dbReference type="NCBI Taxonomy" id="228602"/>
    <lineage>
        <taxon>Bacteria</taxon>
        <taxon>Bacillati</taxon>
        <taxon>Actinomycetota</taxon>
        <taxon>Actinomycetes</taxon>
        <taxon>Mycobacteriales</taxon>
        <taxon>Nocardiaceae</taxon>
        <taxon>Nocardia</taxon>
    </lineage>
</organism>
<dbReference type="RefSeq" id="WP_167473352.1">
    <property type="nucleotide sequence ID" value="NZ_CP046172.1"/>
</dbReference>
<dbReference type="Proteomes" id="UP000503540">
    <property type="component" value="Chromosome"/>
</dbReference>
<dbReference type="EMBL" id="CP046172">
    <property type="protein sequence ID" value="QIS10360.1"/>
    <property type="molecule type" value="Genomic_DNA"/>
</dbReference>
<keyword evidence="2" id="KW-0732">Signal</keyword>
<feature type="chain" id="PRO_5026046520" evidence="2">
    <location>
        <begin position="20"/>
        <end position="375"/>
    </location>
</feature>
<evidence type="ECO:0000313" key="3">
    <source>
        <dbReference type="EMBL" id="QIS10360.1"/>
    </source>
</evidence>
<evidence type="ECO:0000313" key="4">
    <source>
        <dbReference type="Proteomes" id="UP000503540"/>
    </source>
</evidence>
<dbReference type="KEGG" id="nah:F5544_12345"/>
<evidence type="ECO:0000256" key="1">
    <source>
        <dbReference type="SAM" id="MobiDB-lite"/>
    </source>
</evidence>